<feature type="compositionally biased region" description="Basic and acidic residues" evidence="1">
    <location>
        <begin position="64"/>
        <end position="74"/>
    </location>
</feature>
<proteinExistence type="predicted"/>
<feature type="region of interest" description="Disordered" evidence="1">
    <location>
        <begin position="59"/>
        <end position="122"/>
    </location>
</feature>
<accession>A0A5C1DCC2</accession>
<keyword evidence="2" id="KW-0732">Signal</keyword>
<evidence type="ECO:0000313" key="3">
    <source>
        <dbReference type="EMBL" id="QEL54314.1"/>
    </source>
</evidence>
<feature type="compositionally biased region" description="Pro residues" evidence="1">
    <location>
        <begin position="113"/>
        <end position="122"/>
    </location>
</feature>
<dbReference type="RefSeq" id="WP_149294705.1">
    <property type="nucleotide sequence ID" value="NZ_CP043473.1"/>
</dbReference>
<organism evidence="3 4">
    <name type="scientific">Chromobacterium paludis</name>
    <dbReference type="NCBI Taxonomy" id="2605945"/>
    <lineage>
        <taxon>Bacteria</taxon>
        <taxon>Pseudomonadati</taxon>
        <taxon>Pseudomonadota</taxon>
        <taxon>Betaproteobacteria</taxon>
        <taxon>Neisseriales</taxon>
        <taxon>Chromobacteriaceae</taxon>
        <taxon>Chromobacterium</taxon>
    </lineage>
</organism>
<keyword evidence="4" id="KW-1185">Reference proteome</keyword>
<name>A0A5C1DCC2_9NEIS</name>
<gene>
    <name evidence="3" type="ORF">FYK34_01330</name>
</gene>
<feature type="chain" id="PRO_5023115060" evidence="2">
    <location>
        <begin position="20"/>
        <end position="122"/>
    </location>
</feature>
<feature type="signal peptide" evidence="2">
    <location>
        <begin position="1"/>
        <end position="19"/>
    </location>
</feature>
<dbReference type="AlphaFoldDB" id="A0A5C1DCC2"/>
<sequence length="122" mass="13180">MSLRSLALLLALCAAPLAAQPLTSLDLSLPASRPRIDMSAPQPALKLAPAVKLDRLQDSPLTPEEQRELQHAFDNDAAASQPGLPPPGPVDGRQLLRSLQQAFHKPDVVPMHELPPLPLQRQ</sequence>
<dbReference type="KEGG" id="chrm:FYK34_01330"/>
<reference evidence="3 4" key="1">
    <citation type="submission" date="2019-08" db="EMBL/GenBank/DDBJ databases">
        <title>Chromobacterium paludis, a novel bacterium isolated from a Maryland marsh pond.</title>
        <authorList>
            <person name="Blackburn M.B."/>
            <person name="Gundersen-Rindal D.E."/>
        </authorList>
    </citation>
    <scope>NUCLEOTIDE SEQUENCE [LARGE SCALE GENOMIC DNA]</scope>
    <source>
        <strain evidence="4">IIBBL 257-1</strain>
    </source>
</reference>
<evidence type="ECO:0000256" key="1">
    <source>
        <dbReference type="SAM" id="MobiDB-lite"/>
    </source>
</evidence>
<protein>
    <submittedName>
        <fullName evidence="3">Uncharacterized protein</fullName>
    </submittedName>
</protein>
<dbReference type="Proteomes" id="UP000322079">
    <property type="component" value="Chromosome"/>
</dbReference>
<evidence type="ECO:0000256" key="2">
    <source>
        <dbReference type="SAM" id="SignalP"/>
    </source>
</evidence>
<dbReference type="EMBL" id="CP043473">
    <property type="protein sequence ID" value="QEL54314.1"/>
    <property type="molecule type" value="Genomic_DNA"/>
</dbReference>
<evidence type="ECO:0000313" key="4">
    <source>
        <dbReference type="Proteomes" id="UP000322079"/>
    </source>
</evidence>